<evidence type="ECO:0000256" key="5">
    <source>
        <dbReference type="ARBA" id="ARBA00023136"/>
    </source>
</evidence>
<dbReference type="GO" id="GO:1901858">
    <property type="term" value="P:regulation of mitochondrial DNA metabolic process"/>
    <property type="evidence" value="ECO:0007669"/>
    <property type="project" value="TreeGrafter"/>
</dbReference>
<evidence type="ECO:0000256" key="7">
    <source>
        <dbReference type="RuleBase" id="RU363053"/>
    </source>
</evidence>
<keyword evidence="8" id="KW-1185">Reference proteome</keyword>
<accession>A0A0N5AKP8</accession>
<dbReference type="GO" id="GO:0005739">
    <property type="term" value="C:mitochondrion"/>
    <property type="evidence" value="ECO:0007669"/>
    <property type="project" value="TreeGrafter"/>
</dbReference>
<proteinExistence type="inferred from homology"/>
<evidence type="ECO:0000313" key="9">
    <source>
        <dbReference type="WBParaSite" id="SMUV_0000507801-mRNA-1"/>
    </source>
</evidence>
<evidence type="ECO:0000256" key="6">
    <source>
        <dbReference type="ARBA" id="ARBA00049743"/>
    </source>
</evidence>
<dbReference type="PANTHER" id="PTHR11266:SF17">
    <property type="entry name" value="PROTEIN MPV17"/>
    <property type="match status" value="1"/>
</dbReference>
<dbReference type="GO" id="GO:0016020">
    <property type="term" value="C:membrane"/>
    <property type="evidence" value="ECO:0007669"/>
    <property type="project" value="UniProtKB-SubCell"/>
</dbReference>
<comment type="similarity">
    <text evidence="2 7">Belongs to the peroxisomal membrane protein PXMP2/4 family.</text>
</comment>
<protein>
    <recommendedName>
        <fullName evidence="6">Mitochondrial inner membrane protein Mpv17</fullName>
    </recommendedName>
</protein>
<evidence type="ECO:0000256" key="1">
    <source>
        <dbReference type="ARBA" id="ARBA00004141"/>
    </source>
</evidence>
<evidence type="ECO:0000313" key="8">
    <source>
        <dbReference type="Proteomes" id="UP000046393"/>
    </source>
</evidence>
<dbReference type="GO" id="GO:0015267">
    <property type="term" value="F:channel activity"/>
    <property type="evidence" value="ECO:0007669"/>
    <property type="project" value="TreeGrafter"/>
</dbReference>
<dbReference type="Pfam" id="PF04117">
    <property type="entry name" value="Mpv17_PMP22"/>
    <property type="match status" value="1"/>
</dbReference>
<keyword evidence="5 7" id="KW-0472">Membrane</keyword>
<dbReference type="InterPro" id="IPR007248">
    <property type="entry name" value="Mpv17_PMP22"/>
</dbReference>
<sequence>MLAIRLYQKALTRRPFVTQTISAANRTDYNEYRVMKRAIEGALCRDGVLAGAGDAISQVIIERRQRRNYDWIRTLRFAGIMSCLMAPSLYHWFKFLDSFRGSLYPIKRVLIDQVFGAPVFTLSFLTSIKLMEGLPMDGVIVEARQKFWPILATNYKVKLFLLLLLCFFVWPLVQLFNFYAIPLQYRIIFAQTVGIFWNAYLAYVTQSVPSALQQL</sequence>
<dbReference type="STRING" id="451379.A0A0N5AKP8"/>
<dbReference type="PANTHER" id="PTHR11266">
    <property type="entry name" value="PEROXISOMAL MEMBRANE PROTEIN 2, PXMP2 MPV17"/>
    <property type="match status" value="1"/>
</dbReference>
<comment type="subcellular location">
    <subcellularLocation>
        <location evidence="1">Membrane</location>
        <topology evidence="1">Multi-pass membrane protein</topology>
    </subcellularLocation>
</comment>
<evidence type="ECO:0000256" key="2">
    <source>
        <dbReference type="ARBA" id="ARBA00006824"/>
    </source>
</evidence>
<keyword evidence="3 7" id="KW-0812">Transmembrane</keyword>
<keyword evidence="4 7" id="KW-1133">Transmembrane helix</keyword>
<dbReference type="WBParaSite" id="SMUV_0000507801-mRNA-1">
    <property type="protein sequence ID" value="SMUV_0000507801-mRNA-1"/>
    <property type="gene ID" value="SMUV_0000507801"/>
</dbReference>
<evidence type="ECO:0000256" key="3">
    <source>
        <dbReference type="ARBA" id="ARBA00022692"/>
    </source>
</evidence>
<dbReference type="Proteomes" id="UP000046393">
    <property type="component" value="Unplaced"/>
</dbReference>
<name>A0A0N5AKP8_9BILA</name>
<evidence type="ECO:0000256" key="4">
    <source>
        <dbReference type="ARBA" id="ARBA00022989"/>
    </source>
</evidence>
<feature type="transmembrane region" description="Helical" evidence="7">
    <location>
        <begin position="74"/>
        <end position="93"/>
    </location>
</feature>
<dbReference type="AlphaFoldDB" id="A0A0N5AKP8"/>
<organism evidence="8 9">
    <name type="scientific">Syphacia muris</name>
    <dbReference type="NCBI Taxonomy" id="451379"/>
    <lineage>
        <taxon>Eukaryota</taxon>
        <taxon>Metazoa</taxon>
        <taxon>Ecdysozoa</taxon>
        <taxon>Nematoda</taxon>
        <taxon>Chromadorea</taxon>
        <taxon>Rhabditida</taxon>
        <taxon>Spirurina</taxon>
        <taxon>Oxyuridomorpha</taxon>
        <taxon>Oxyuroidea</taxon>
        <taxon>Oxyuridae</taxon>
        <taxon>Syphacia</taxon>
    </lineage>
</organism>
<feature type="transmembrane region" description="Helical" evidence="7">
    <location>
        <begin position="159"/>
        <end position="181"/>
    </location>
</feature>
<reference evidence="9" key="1">
    <citation type="submission" date="2017-02" db="UniProtKB">
        <authorList>
            <consortium name="WormBaseParasite"/>
        </authorList>
    </citation>
    <scope>IDENTIFICATION</scope>
</reference>